<sequence length="50" mass="5510">MQPVVKTALEAETSIQITFSDWLEMQPVVKTALEAETSIQITLYALKGAD</sequence>
<protein>
    <submittedName>
        <fullName evidence="1">Uncharacterized protein</fullName>
    </submittedName>
</protein>
<organism evidence="1 2">
    <name type="scientific">Rhizoclosmatium globosum</name>
    <dbReference type="NCBI Taxonomy" id="329046"/>
    <lineage>
        <taxon>Eukaryota</taxon>
        <taxon>Fungi</taxon>
        <taxon>Fungi incertae sedis</taxon>
        <taxon>Chytridiomycota</taxon>
        <taxon>Chytridiomycota incertae sedis</taxon>
        <taxon>Chytridiomycetes</taxon>
        <taxon>Chytridiales</taxon>
        <taxon>Chytriomycetaceae</taxon>
        <taxon>Rhizoclosmatium</taxon>
    </lineage>
</organism>
<accession>A0A1Y2A431</accession>
<dbReference type="EMBL" id="MCGO01000291">
    <property type="protein sequence ID" value="ORY17047.1"/>
    <property type="molecule type" value="Genomic_DNA"/>
</dbReference>
<dbReference type="AlphaFoldDB" id="A0A1Y2A431"/>
<gene>
    <name evidence="1" type="ORF">BCR33DRAFT_799662</name>
</gene>
<evidence type="ECO:0000313" key="2">
    <source>
        <dbReference type="Proteomes" id="UP000193642"/>
    </source>
</evidence>
<comment type="caution">
    <text evidence="1">The sequence shown here is derived from an EMBL/GenBank/DDBJ whole genome shotgun (WGS) entry which is preliminary data.</text>
</comment>
<reference evidence="1 2" key="1">
    <citation type="submission" date="2016-07" db="EMBL/GenBank/DDBJ databases">
        <title>Pervasive Adenine N6-methylation of Active Genes in Fungi.</title>
        <authorList>
            <consortium name="DOE Joint Genome Institute"/>
            <person name="Mondo S.J."/>
            <person name="Dannebaum R.O."/>
            <person name="Kuo R.C."/>
            <person name="Labutti K."/>
            <person name="Haridas S."/>
            <person name="Kuo A."/>
            <person name="Salamov A."/>
            <person name="Ahrendt S.R."/>
            <person name="Lipzen A."/>
            <person name="Sullivan W."/>
            <person name="Andreopoulos W.B."/>
            <person name="Clum A."/>
            <person name="Lindquist E."/>
            <person name="Daum C."/>
            <person name="Ramamoorthy G.K."/>
            <person name="Gryganskyi A."/>
            <person name="Culley D."/>
            <person name="Magnuson J.K."/>
            <person name="James T.Y."/>
            <person name="O'Malley M.A."/>
            <person name="Stajich J.E."/>
            <person name="Spatafora J.W."/>
            <person name="Visel A."/>
            <person name="Grigoriev I.V."/>
        </authorList>
    </citation>
    <scope>NUCLEOTIDE SEQUENCE [LARGE SCALE GENOMIC DNA]</scope>
    <source>
        <strain evidence="1 2">JEL800</strain>
    </source>
</reference>
<proteinExistence type="predicted"/>
<name>A0A1Y2A431_9FUNG</name>
<evidence type="ECO:0000313" key="1">
    <source>
        <dbReference type="EMBL" id="ORY17047.1"/>
    </source>
</evidence>
<dbReference type="Proteomes" id="UP000193642">
    <property type="component" value="Unassembled WGS sequence"/>
</dbReference>
<keyword evidence="2" id="KW-1185">Reference proteome</keyword>